<gene>
    <name evidence="2" type="ORF">EXJ73_18055</name>
</gene>
<dbReference type="RefSeq" id="WP_268147392.1">
    <property type="nucleotide sequence ID" value="NZ_JAPPUW010000002.1"/>
</dbReference>
<dbReference type="EMBL" id="SGUG01000031">
    <property type="protein sequence ID" value="MDG0864371.1"/>
    <property type="molecule type" value="Genomic_DNA"/>
</dbReference>
<evidence type="ECO:0000313" key="2">
    <source>
        <dbReference type="EMBL" id="MDG0864371.1"/>
    </source>
</evidence>
<feature type="compositionally biased region" description="Low complexity" evidence="1">
    <location>
        <begin position="147"/>
        <end position="157"/>
    </location>
</feature>
<evidence type="ECO:0000256" key="1">
    <source>
        <dbReference type="SAM" id="MobiDB-lite"/>
    </source>
</evidence>
<name>A0A9X4R644_9BURK</name>
<proteinExistence type="predicted"/>
<dbReference type="AlphaFoldDB" id="A0A9X4R644"/>
<protein>
    <submittedName>
        <fullName evidence="2">Uncharacterized protein</fullName>
    </submittedName>
</protein>
<dbReference type="Proteomes" id="UP001152766">
    <property type="component" value="Unassembled WGS sequence"/>
</dbReference>
<feature type="region of interest" description="Disordered" evidence="1">
    <location>
        <begin position="136"/>
        <end position="157"/>
    </location>
</feature>
<sequence>MKPRSGVLKLKKRHVEEVTRLPTKGMATACWASIVAKRPGRETAPALVFRPLQAANKDFHPQLIHKFLWIACGSNPGFVGRHGFHRQTPLSGVRQGHILAGGANNPGLAEKVSRRQLQETVDNLEDASGRACHIAESPSRRPRFRRPFSGSASAARS</sequence>
<organism evidence="2 3">
    <name type="scientific">Pelomonas aquatica</name>
    <dbReference type="NCBI Taxonomy" id="431058"/>
    <lineage>
        <taxon>Bacteria</taxon>
        <taxon>Pseudomonadati</taxon>
        <taxon>Pseudomonadota</taxon>
        <taxon>Betaproteobacteria</taxon>
        <taxon>Burkholderiales</taxon>
        <taxon>Sphaerotilaceae</taxon>
        <taxon>Roseateles</taxon>
    </lineage>
</organism>
<reference evidence="2" key="1">
    <citation type="submission" date="2019-02" db="EMBL/GenBank/DDBJ databases">
        <title>Draft genome of the type strain Pelomonas aquatica CCUG 52575T.</title>
        <authorList>
            <person name="Gomila M."/>
            <person name="Lalucat J."/>
        </authorList>
    </citation>
    <scope>NUCLEOTIDE SEQUENCE</scope>
    <source>
        <strain evidence="2">CCUG 52575</strain>
    </source>
</reference>
<keyword evidence="3" id="KW-1185">Reference proteome</keyword>
<accession>A0A9X4R644</accession>
<comment type="caution">
    <text evidence="2">The sequence shown here is derived from an EMBL/GenBank/DDBJ whole genome shotgun (WGS) entry which is preliminary data.</text>
</comment>
<evidence type="ECO:0000313" key="3">
    <source>
        <dbReference type="Proteomes" id="UP001152766"/>
    </source>
</evidence>